<dbReference type="InterPro" id="IPR013922">
    <property type="entry name" value="Cyclin_PHO80-like"/>
</dbReference>
<sequence>MLLNELYNDVISLDVLKKFLQKNVSNEMIDFLVDKTNSIIKIRRSSENKTIELRNFIKVLVISSNVQTATLISTAVYLDKLRAIIPSNVCGIDSTRHRMFLGCLILAAKSLNDSSPLNKHWTSYTRGLLTLKEINTIERELLSYFKWDINITSSEIIDSIKPLLIPIKDEIKEQTSCSTTFFTPSPLSSTKENMVPLDGYKTPEQFQHSFTTSPLSMTSPSSVASTYCESVSPSSHRTIRHEYPYMSDNSSTPNLAESPDRNSNLEKSNNQYDLNCYHNTVSNSLIDLASINDDLEKMAPKAADIKNKRSRWSLIF</sequence>
<dbReference type="EMBL" id="JBEVYD010000005">
    <property type="protein sequence ID" value="KAL3232907.1"/>
    <property type="molecule type" value="Genomic_DNA"/>
</dbReference>
<dbReference type="PIRSF" id="PIRSF016511">
    <property type="entry name" value="Cyclin_Pcl"/>
    <property type="match status" value="1"/>
</dbReference>
<feature type="region of interest" description="Disordered" evidence="1">
    <location>
        <begin position="244"/>
        <end position="269"/>
    </location>
</feature>
<dbReference type="CDD" id="cd20557">
    <property type="entry name" value="CYCLIN_ScPCL1-like"/>
    <property type="match status" value="1"/>
</dbReference>
<evidence type="ECO:0000313" key="3">
    <source>
        <dbReference type="EMBL" id="KAL3232907.1"/>
    </source>
</evidence>
<dbReference type="Pfam" id="PF00134">
    <property type="entry name" value="Cyclin_N"/>
    <property type="match status" value="1"/>
</dbReference>
<feature type="domain" description="Cyclin N-terminal" evidence="2">
    <location>
        <begin position="48"/>
        <end position="150"/>
    </location>
</feature>
<dbReference type="InterPro" id="IPR006671">
    <property type="entry name" value="Cyclin_N"/>
</dbReference>
<dbReference type="SUPFAM" id="SSF47954">
    <property type="entry name" value="Cyclin-like"/>
    <property type="match status" value="1"/>
</dbReference>
<keyword evidence="4" id="KW-1185">Reference proteome</keyword>
<dbReference type="InterPro" id="IPR012104">
    <property type="entry name" value="PHO85_cyclin_1/2/9"/>
</dbReference>
<evidence type="ECO:0000313" key="4">
    <source>
        <dbReference type="Proteomes" id="UP001623330"/>
    </source>
</evidence>
<accession>A0ABR4NWB5</accession>
<proteinExistence type="predicted"/>
<dbReference type="PANTHER" id="PTHR15615:SF10">
    <property type="entry name" value="PHO85 CYCLIN-2-RELATED"/>
    <property type="match status" value="1"/>
</dbReference>
<dbReference type="Proteomes" id="UP001623330">
    <property type="component" value="Unassembled WGS sequence"/>
</dbReference>
<name>A0ABR4NWB5_9SACH</name>
<dbReference type="InterPro" id="IPR036915">
    <property type="entry name" value="Cyclin-like_sf"/>
</dbReference>
<evidence type="ECO:0000256" key="1">
    <source>
        <dbReference type="SAM" id="MobiDB-lite"/>
    </source>
</evidence>
<comment type="caution">
    <text evidence="3">The sequence shown here is derived from an EMBL/GenBank/DDBJ whole genome shotgun (WGS) entry which is preliminary data.</text>
</comment>
<gene>
    <name evidence="3" type="ORF">RNJ44_04823</name>
</gene>
<feature type="compositionally biased region" description="Polar residues" evidence="1">
    <location>
        <begin position="247"/>
        <end position="257"/>
    </location>
</feature>
<reference evidence="3 4" key="1">
    <citation type="submission" date="2024-05" db="EMBL/GenBank/DDBJ databases">
        <title>Long read based assembly of the Candida bracarensis genome reveals expanded adhesin content.</title>
        <authorList>
            <person name="Marcet-Houben M."/>
            <person name="Ksiezopolska E."/>
            <person name="Gabaldon T."/>
        </authorList>
    </citation>
    <scope>NUCLEOTIDE SEQUENCE [LARGE SCALE GENOMIC DNA]</scope>
    <source>
        <strain evidence="3 4">CBM6</strain>
    </source>
</reference>
<organism evidence="3 4">
    <name type="scientific">Nakaseomyces bracarensis</name>
    <dbReference type="NCBI Taxonomy" id="273131"/>
    <lineage>
        <taxon>Eukaryota</taxon>
        <taxon>Fungi</taxon>
        <taxon>Dikarya</taxon>
        <taxon>Ascomycota</taxon>
        <taxon>Saccharomycotina</taxon>
        <taxon>Saccharomycetes</taxon>
        <taxon>Saccharomycetales</taxon>
        <taxon>Saccharomycetaceae</taxon>
        <taxon>Nakaseomyces</taxon>
    </lineage>
</organism>
<dbReference type="Gene3D" id="1.10.472.10">
    <property type="entry name" value="Cyclin-like"/>
    <property type="match status" value="1"/>
</dbReference>
<dbReference type="PANTHER" id="PTHR15615">
    <property type="match status" value="1"/>
</dbReference>
<evidence type="ECO:0000259" key="2">
    <source>
        <dbReference type="Pfam" id="PF00134"/>
    </source>
</evidence>
<protein>
    <submittedName>
        <fullName evidence="3">PHO85 cyclin-9</fullName>
    </submittedName>
</protein>